<sequence length="191" mass="21051">MSGLLRAYNSALIRRPYATGMCSAAVLFGAGDVLAQQGIEKKGMNHDIMRTVRLSAYGGLVFAPLITRVYGGIDRIRFSSKFATTAARVAVDQFLLTPCVLTIFFTCQSLLELKGFSEAKRRMETSFFPTLTTNWSVWIPVQAINFSIVPVHLRLLSVNVVSLFWNAYLSYANAKSASPEPEIKQAMGEVA</sequence>
<evidence type="ECO:0000256" key="5">
    <source>
        <dbReference type="ARBA" id="ARBA00023136"/>
    </source>
</evidence>
<reference evidence="7 8" key="1">
    <citation type="journal article" date="2018" name="Front. Microbiol.">
        <title>Prospects for Fungal Bioremediation of Acidic Radioactive Waste Sites: Characterization and Genome Sequence of Rhodotorula taiwanensis MD1149.</title>
        <authorList>
            <person name="Tkavc R."/>
            <person name="Matrosova V.Y."/>
            <person name="Grichenko O.E."/>
            <person name="Gostincar C."/>
            <person name="Volpe R.P."/>
            <person name="Klimenkova P."/>
            <person name="Gaidamakova E.K."/>
            <person name="Zhou C.E."/>
            <person name="Stewart B.J."/>
            <person name="Lyman M.G."/>
            <person name="Malfatti S.A."/>
            <person name="Rubinfeld B."/>
            <person name="Courtot M."/>
            <person name="Singh J."/>
            <person name="Dalgard C.L."/>
            <person name="Hamilton T."/>
            <person name="Frey K.G."/>
            <person name="Gunde-Cimerman N."/>
            <person name="Dugan L."/>
            <person name="Daly M.J."/>
        </authorList>
    </citation>
    <scope>NUCLEOTIDE SEQUENCE [LARGE SCALE GENOMIC DNA]</scope>
    <source>
        <strain evidence="7 8">MD1149</strain>
    </source>
</reference>
<comment type="caution">
    <text evidence="7">The sequence shown here is derived from an EMBL/GenBank/DDBJ whole genome shotgun (WGS) entry which is preliminary data.</text>
</comment>
<dbReference type="EC" id="1.10.3.2" evidence="7"/>
<keyword evidence="3" id="KW-0812">Transmembrane</keyword>
<dbReference type="GO" id="GO:0052716">
    <property type="term" value="F:hydroquinone:oxygen oxidoreductase activity"/>
    <property type="evidence" value="ECO:0007669"/>
    <property type="project" value="UniProtKB-EC"/>
</dbReference>
<organism evidence="7 8">
    <name type="scientific">Rhodotorula taiwanensis</name>
    <dbReference type="NCBI Taxonomy" id="741276"/>
    <lineage>
        <taxon>Eukaryota</taxon>
        <taxon>Fungi</taxon>
        <taxon>Dikarya</taxon>
        <taxon>Basidiomycota</taxon>
        <taxon>Pucciniomycotina</taxon>
        <taxon>Microbotryomycetes</taxon>
        <taxon>Sporidiobolales</taxon>
        <taxon>Sporidiobolaceae</taxon>
        <taxon>Rhodotorula</taxon>
    </lineage>
</organism>
<dbReference type="PANTHER" id="PTHR11266">
    <property type="entry name" value="PEROXISOMAL MEMBRANE PROTEIN 2, PXMP2 MPV17"/>
    <property type="match status" value="1"/>
</dbReference>
<evidence type="ECO:0000313" key="7">
    <source>
        <dbReference type="EMBL" id="POY71799.1"/>
    </source>
</evidence>
<dbReference type="STRING" id="741276.A0A2S5B4T6"/>
<evidence type="ECO:0000256" key="2">
    <source>
        <dbReference type="ARBA" id="ARBA00006824"/>
    </source>
</evidence>
<evidence type="ECO:0000256" key="4">
    <source>
        <dbReference type="ARBA" id="ARBA00022989"/>
    </source>
</evidence>
<dbReference type="EMBL" id="PJQD01000072">
    <property type="protein sequence ID" value="POY71799.1"/>
    <property type="molecule type" value="Genomic_DNA"/>
</dbReference>
<accession>A0A2S5B4T6</accession>
<comment type="similarity">
    <text evidence="2 6">Belongs to the peroxisomal membrane protein PXMP2/4 family.</text>
</comment>
<dbReference type="GO" id="GO:0016020">
    <property type="term" value="C:membrane"/>
    <property type="evidence" value="ECO:0007669"/>
    <property type="project" value="UniProtKB-SubCell"/>
</dbReference>
<keyword evidence="7" id="KW-0560">Oxidoreductase</keyword>
<dbReference type="OrthoDB" id="430207at2759"/>
<dbReference type="PANTHER" id="PTHR11266:SF17">
    <property type="entry name" value="PROTEIN MPV17"/>
    <property type="match status" value="1"/>
</dbReference>
<proteinExistence type="inferred from homology"/>
<protein>
    <submittedName>
        <fullName evidence="7">Putative Laccase</fullName>
        <ecNumber evidence="7">1.10.3.2</ecNumber>
    </submittedName>
</protein>
<evidence type="ECO:0000256" key="6">
    <source>
        <dbReference type="RuleBase" id="RU363053"/>
    </source>
</evidence>
<comment type="subcellular location">
    <subcellularLocation>
        <location evidence="1">Membrane</location>
        <topology evidence="1">Multi-pass membrane protein</topology>
    </subcellularLocation>
</comment>
<keyword evidence="4" id="KW-1133">Transmembrane helix</keyword>
<dbReference type="GO" id="GO:0005739">
    <property type="term" value="C:mitochondrion"/>
    <property type="evidence" value="ECO:0007669"/>
    <property type="project" value="TreeGrafter"/>
</dbReference>
<dbReference type="InterPro" id="IPR007248">
    <property type="entry name" value="Mpv17_PMP22"/>
</dbReference>
<evidence type="ECO:0000256" key="1">
    <source>
        <dbReference type="ARBA" id="ARBA00004141"/>
    </source>
</evidence>
<keyword evidence="5" id="KW-0472">Membrane</keyword>
<dbReference type="AlphaFoldDB" id="A0A2S5B4T6"/>
<dbReference type="Pfam" id="PF04117">
    <property type="entry name" value="Mpv17_PMP22"/>
    <property type="match status" value="1"/>
</dbReference>
<gene>
    <name evidence="7" type="ORF">BMF94_5160</name>
</gene>
<evidence type="ECO:0000313" key="8">
    <source>
        <dbReference type="Proteomes" id="UP000237144"/>
    </source>
</evidence>
<name>A0A2S5B4T6_9BASI</name>
<evidence type="ECO:0000256" key="3">
    <source>
        <dbReference type="ARBA" id="ARBA00022692"/>
    </source>
</evidence>
<keyword evidence="8" id="KW-1185">Reference proteome</keyword>
<dbReference type="Proteomes" id="UP000237144">
    <property type="component" value="Unassembled WGS sequence"/>
</dbReference>